<keyword evidence="3" id="KW-1185">Reference proteome</keyword>
<dbReference type="PANTHER" id="PTHR30093:SF2">
    <property type="entry name" value="TYPE II SECRETION SYSTEM PROTEIN H"/>
    <property type="match status" value="1"/>
</dbReference>
<dbReference type="Pfam" id="PF07596">
    <property type="entry name" value="SBP_bac_10"/>
    <property type="match status" value="1"/>
</dbReference>
<sequence length="349" mass="37704">MSSSPSSTLNRSRAGFTLVELLVVIAIIGVLVALLLPAVQAAREAARRSTCVNNLKQIALATQVYHDTHNEFPIGHTTDSAVKANDGPGWSWGAWILPQMEQGAAFSQIDFDEYCCVENPTTPGQIQNVALIKTPLPFFICPTDGAPPVSRTPGQVAGSVVEMATTSYAGNGGSFDDSHYNQDGDDRANGIFMRHRLPTVAGTTRSSKRLKEIVDGTTNTILVTESAWDVSYSDESIGEFVGRKRWYGSGAGSNRMINEGVASMNPPNSAPNATIRRAAASMHPGGVNFAMVDGSVHFITEDIESTNRTWTQRNTPNPEDPYDSARSGLAYGVYQRLWSRADEQLVGDF</sequence>
<dbReference type="AlphaFoldDB" id="A0A5K7XLA0"/>
<dbReference type="InterPro" id="IPR045584">
    <property type="entry name" value="Pilin-like"/>
</dbReference>
<reference evidence="3" key="1">
    <citation type="submission" date="2019-10" db="EMBL/GenBank/DDBJ databases">
        <title>Lacipirellula parvula gen. nov., sp. nov., representing a lineage of planctomycetes widespread in freshwater anoxic habitats, and description of the family Lacipirellulaceae.</title>
        <authorList>
            <person name="Dedysh S.N."/>
            <person name="Kulichevskaya I.S."/>
            <person name="Beletsky A.V."/>
            <person name="Rakitin A.L."/>
            <person name="Mardanov A.V."/>
            <person name="Ivanova A.A."/>
            <person name="Saltykova V.X."/>
            <person name="Rijpstra W.I.C."/>
            <person name="Sinninghe Damste J.S."/>
            <person name="Ravin N.V."/>
        </authorList>
    </citation>
    <scope>NUCLEOTIDE SEQUENCE [LARGE SCALE GENOMIC DNA]</scope>
    <source>
        <strain evidence="3">PX69</strain>
    </source>
</reference>
<evidence type="ECO:0000313" key="2">
    <source>
        <dbReference type="EMBL" id="BBO35386.1"/>
    </source>
</evidence>
<dbReference type="PANTHER" id="PTHR30093">
    <property type="entry name" value="GENERAL SECRETION PATHWAY PROTEIN G"/>
    <property type="match status" value="1"/>
</dbReference>
<proteinExistence type="predicted"/>
<evidence type="ECO:0000259" key="1">
    <source>
        <dbReference type="Pfam" id="PF07596"/>
    </source>
</evidence>
<dbReference type="RefSeq" id="WP_152100776.1">
    <property type="nucleotide sequence ID" value="NZ_AP021861.1"/>
</dbReference>
<dbReference type="KEGG" id="lpav:PLANPX_4998"/>
<organism evidence="2 3">
    <name type="scientific">Lacipirellula parvula</name>
    <dbReference type="NCBI Taxonomy" id="2650471"/>
    <lineage>
        <taxon>Bacteria</taxon>
        <taxon>Pseudomonadati</taxon>
        <taxon>Planctomycetota</taxon>
        <taxon>Planctomycetia</taxon>
        <taxon>Pirellulales</taxon>
        <taxon>Lacipirellulaceae</taxon>
        <taxon>Lacipirellula</taxon>
    </lineage>
</organism>
<name>A0A5K7XLA0_9BACT</name>
<dbReference type="InterPro" id="IPR011453">
    <property type="entry name" value="DUF1559"/>
</dbReference>
<dbReference type="NCBIfam" id="TIGR04294">
    <property type="entry name" value="pre_pil_HX9DG"/>
    <property type="match status" value="1"/>
</dbReference>
<dbReference type="InterPro" id="IPR027558">
    <property type="entry name" value="Pre_pil_HX9DG_C"/>
</dbReference>
<evidence type="ECO:0000313" key="3">
    <source>
        <dbReference type="Proteomes" id="UP000326837"/>
    </source>
</evidence>
<dbReference type="Pfam" id="PF07963">
    <property type="entry name" value="N_methyl"/>
    <property type="match status" value="1"/>
</dbReference>
<dbReference type="EMBL" id="AP021861">
    <property type="protein sequence ID" value="BBO35386.1"/>
    <property type="molecule type" value="Genomic_DNA"/>
</dbReference>
<dbReference type="NCBIfam" id="TIGR02532">
    <property type="entry name" value="IV_pilin_GFxxxE"/>
    <property type="match status" value="1"/>
</dbReference>
<accession>A0A5K7XLA0</accession>
<feature type="domain" description="DUF1559" evidence="1">
    <location>
        <begin position="40"/>
        <end position="305"/>
    </location>
</feature>
<dbReference type="PROSITE" id="PS00409">
    <property type="entry name" value="PROKAR_NTER_METHYL"/>
    <property type="match status" value="1"/>
</dbReference>
<gene>
    <name evidence="2" type="ORF">PLANPX_4998</name>
</gene>
<protein>
    <recommendedName>
        <fullName evidence="1">DUF1559 domain-containing protein</fullName>
    </recommendedName>
</protein>
<dbReference type="Gene3D" id="3.30.700.10">
    <property type="entry name" value="Glycoprotein, Type 4 Pilin"/>
    <property type="match status" value="1"/>
</dbReference>
<dbReference type="InterPro" id="IPR012902">
    <property type="entry name" value="N_methyl_site"/>
</dbReference>
<dbReference type="Proteomes" id="UP000326837">
    <property type="component" value="Chromosome"/>
</dbReference>
<dbReference type="SUPFAM" id="SSF54523">
    <property type="entry name" value="Pili subunits"/>
    <property type="match status" value="1"/>
</dbReference>